<dbReference type="Proteomes" id="UP000688137">
    <property type="component" value="Unassembled WGS sequence"/>
</dbReference>
<dbReference type="InterPro" id="IPR017920">
    <property type="entry name" value="COMM"/>
</dbReference>
<dbReference type="EMBL" id="CAJJDM010000150">
    <property type="protein sequence ID" value="CAD8111016.1"/>
    <property type="molecule type" value="Genomic_DNA"/>
</dbReference>
<reference evidence="2" key="1">
    <citation type="submission" date="2021-01" db="EMBL/GenBank/DDBJ databases">
        <authorList>
            <consortium name="Genoscope - CEA"/>
            <person name="William W."/>
        </authorList>
    </citation>
    <scope>NUCLEOTIDE SEQUENCE</scope>
</reference>
<protein>
    <recommendedName>
        <fullName evidence="1">COMM domain-containing protein</fullName>
    </recommendedName>
</protein>
<feature type="domain" description="COMM" evidence="1">
    <location>
        <begin position="97"/>
        <end position="166"/>
    </location>
</feature>
<gene>
    <name evidence="2" type="ORF">PPRIM_AZ9-3.1.T1460054</name>
</gene>
<evidence type="ECO:0000313" key="2">
    <source>
        <dbReference type="EMBL" id="CAD8111016.1"/>
    </source>
</evidence>
<comment type="caution">
    <text evidence="2">The sequence shown here is derived from an EMBL/GenBank/DDBJ whole genome shotgun (WGS) entry which is preliminary data.</text>
</comment>
<dbReference type="PROSITE" id="PS51269">
    <property type="entry name" value="COMM"/>
    <property type="match status" value="1"/>
</dbReference>
<name>A0A8S1Q5W0_PARPR</name>
<keyword evidence="3" id="KW-1185">Reference proteome</keyword>
<dbReference type="AlphaFoldDB" id="A0A8S1Q5W0"/>
<sequence length="167" mass="20085">MKPIFRGVLIMKYTDNQEEVTLDQLKEYLKEQGNYNEETFSQNVDIFQQLIDDLIQNDSEQTYEQYGISSQELHQTWLTEKDRVLSYYIKKRTQGQKIEKFQWSVNNQFYSKKAKNINKPVCIMNLKSKDVVNKTYKFHTFEINEEDLNYIEDQMKKIEQTINALLL</sequence>
<evidence type="ECO:0000259" key="1">
    <source>
        <dbReference type="PROSITE" id="PS51269"/>
    </source>
</evidence>
<evidence type="ECO:0000313" key="3">
    <source>
        <dbReference type="Proteomes" id="UP000688137"/>
    </source>
</evidence>
<dbReference type="Pfam" id="PF07258">
    <property type="entry name" value="COMM_domain"/>
    <property type="match status" value="1"/>
</dbReference>
<organism evidence="2 3">
    <name type="scientific">Paramecium primaurelia</name>
    <dbReference type="NCBI Taxonomy" id="5886"/>
    <lineage>
        <taxon>Eukaryota</taxon>
        <taxon>Sar</taxon>
        <taxon>Alveolata</taxon>
        <taxon>Ciliophora</taxon>
        <taxon>Intramacronucleata</taxon>
        <taxon>Oligohymenophorea</taxon>
        <taxon>Peniculida</taxon>
        <taxon>Parameciidae</taxon>
        <taxon>Paramecium</taxon>
    </lineage>
</organism>
<proteinExistence type="predicted"/>
<dbReference type="OMA" id="GVLIMKY"/>
<accession>A0A8S1Q5W0</accession>